<dbReference type="InterPro" id="IPR005939">
    <property type="entry name" value="BLH_phosphatase-like"/>
</dbReference>
<dbReference type="GO" id="GO:0016787">
    <property type="term" value="F:hydrolase activity"/>
    <property type="evidence" value="ECO:0007669"/>
    <property type="project" value="InterPro"/>
</dbReference>
<feature type="domain" description="Beta-lactamase hydrolase-like protein phosphatase-like" evidence="1">
    <location>
        <begin position="2"/>
        <end position="110"/>
    </location>
</feature>
<dbReference type="AlphaFoldDB" id="A0A1W6D1D4"/>
<accession>A0A1W6D1D4</accession>
<dbReference type="OrthoDB" id="9805710at2"/>
<dbReference type="KEGG" id="pcon:B0A89_13275"/>
<dbReference type="Proteomes" id="UP000193017">
    <property type="component" value="Chromosome"/>
</dbReference>
<evidence type="ECO:0000259" key="1">
    <source>
        <dbReference type="Pfam" id="PF04273"/>
    </source>
</evidence>
<dbReference type="NCBIfam" id="TIGR01244">
    <property type="entry name" value="TIGR01244 family sulfur transferase"/>
    <property type="match status" value="1"/>
</dbReference>
<dbReference type="Pfam" id="PF04273">
    <property type="entry name" value="BLH_phosphatase"/>
    <property type="match status" value="1"/>
</dbReference>
<keyword evidence="3" id="KW-1185">Reference proteome</keyword>
<gene>
    <name evidence="2" type="ORF">B0A89_13275</name>
</gene>
<dbReference type="RefSeq" id="WP_085378523.1">
    <property type="nucleotide sequence ID" value="NZ_CP020612.1"/>
</dbReference>
<sequence>MDIRSLTPQLSVAPQILPEDMARLASAGFRTVVCNRPDAENPAQLQSSRMADAAASAGLAFHYLPVEPGHLSPDLIARFTQILDEDEGPILAYCRSGTRSATTWALGQSGRLAAAEILHKAAGAGYDLSGIARALD</sequence>
<dbReference type="EMBL" id="CP020612">
    <property type="protein sequence ID" value="ARJ70921.1"/>
    <property type="molecule type" value="Genomic_DNA"/>
</dbReference>
<dbReference type="STRING" id="1945662.B0A89_13275"/>
<organism evidence="2 3">
    <name type="scientific">Paracoccus contaminans</name>
    <dbReference type="NCBI Taxonomy" id="1945662"/>
    <lineage>
        <taxon>Bacteria</taxon>
        <taxon>Pseudomonadati</taxon>
        <taxon>Pseudomonadota</taxon>
        <taxon>Alphaproteobacteria</taxon>
        <taxon>Rhodobacterales</taxon>
        <taxon>Paracoccaceae</taxon>
        <taxon>Paracoccus</taxon>
    </lineage>
</organism>
<name>A0A1W6D1D4_9RHOB</name>
<evidence type="ECO:0000313" key="2">
    <source>
        <dbReference type="EMBL" id="ARJ70921.1"/>
    </source>
</evidence>
<dbReference type="Gene3D" id="3.90.190.10">
    <property type="entry name" value="Protein tyrosine phosphatase superfamily"/>
    <property type="match status" value="1"/>
</dbReference>
<reference evidence="2 3" key="1">
    <citation type="submission" date="2017-03" db="EMBL/GenBank/DDBJ databases">
        <title>Genome sequence of Paracoccus contaminans isolated from a water microcosm.</title>
        <authorList>
            <person name="Aurass P."/>
            <person name="Karste S."/>
            <person name="Trost E."/>
            <person name="Glaeser S.P."/>
            <person name="Kaempfer P."/>
            <person name="Flieger A."/>
        </authorList>
    </citation>
    <scope>NUCLEOTIDE SEQUENCE [LARGE SCALE GENOMIC DNA]</scope>
    <source>
        <strain evidence="3">RKI 16-01929T\LMG 29738T\CCM 8701T\CIP 111112T</strain>
    </source>
</reference>
<dbReference type="SUPFAM" id="SSF52799">
    <property type="entry name" value="(Phosphotyrosine protein) phosphatases II"/>
    <property type="match status" value="1"/>
</dbReference>
<protein>
    <submittedName>
        <fullName evidence="2">TIGR01244 family protein</fullName>
    </submittedName>
</protein>
<proteinExistence type="predicted"/>
<dbReference type="InterPro" id="IPR029021">
    <property type="entry name" value="Prot-tyrosine_phosphatase-like"/>
</dbReference>
<evidence type="ECO:0000313" key="3">
    <source>
        <dbReference type="Proteomes" id="UP000193017"/>
    </source>
</evidence>